<dbReference type="EMBL" id="LAZR01011158">
    <property type="protein sequence ID" value="KKM63119.1"/>
    <property type="molecule type" value="Genomic_DNA"/>
</dbReference>
<dbReference type="InterPro" id="IPR056909">
    <property type="entry name" value="SU10_portal"/>
</dbReference>
<proteinExistence type="predicted"/>
<evidence type="ECO:0000313" key="1">
    <source>
        <dbReference type="EMBL" id="KKM63119.1"/>
    </source>
</evidence>
<organism evidence="1">
    <name type="scientific">marine sediment metagenome</name>
    <dbReference type="NCBI Taxonomy" id="412755"/>
    <lineage>
        <taxon>unclassified sequences</taxon>
        <taxon>metagenomes</taxon>
        <taxon>ecological metagenomes</taxon>
    </lineage>
</organism>
<sequence length="658" mass="73651">MPNIVHGAISQDIEGIKDVSRTEYADRYPEGTSLHPDSEEHKKLLTLVLEKAQVAHWHVRKRYQQWESIDKSLSAFVDLSESEEDVKAKDPRKPVSMVIPLSYATLESLLTYFTSVYLMNDPLFQYGPREPGDIIKAAKLEHLVNYQADMGKMAVALHTQWRDAFAYGYGISAPEWTRELAWRTTRKKQSMWSNLKRDYLGIDTAPERVRSVRYEGNVLNNIDPYLSLPDPNVSIHNIQKGEFFGWIERSNYVSALQAEEWDDDIFNVQYLAKTMDGRTGLMKTDDYRNKQVGKGDMRDSSVTRPLDIVNMFVKIIPREFKIGPGKYPEIHFIRVAGDRVVITAKPLGLDHDMIPVTVFAPEFDGYSVSPISKLEIVLPMQGGLDWFMSSHIANVRKAINDTIIVDPFLININDLKDPKPGGIVRLRKSAWGRGVKDAVYQLAVTDVTKGHVDDAMLFMNLIQNITGTDVAQTVRRKTSERVSATEAQGDISAFSGKMGKMALLFGVMTLHDIAYMIASHTIQLMSQPTYVKTLGRHQEILEKEYGVGGVPVSPEDISVDFDIELPGTSQPGSEDIGAMTSFLQVILQHEGLAQEFDVVRMFKAVARAAGFKNVHEFVKRGGNVQTQVQTPEQIDKGVQAGNLVTPEELLAGGGNGAF</sequence>
<gene>
    <name evidence="1" type="ORF">LCGC14_1514650</name>
</gene>
<protein>
    <recommendedName>
        <fullName evidence="2">Portal protein</fullName>
    </recommendedName>
</protein>
<name>A0A0F9J0H1_9ZZZZ</name>
<accession>A0A0F9J0H1</accession>
<dbReference type="AlphaFoldDB" id="A0A0F9J0H1"/>
<reference evidence="1" key="1">
    <citation type="journal article" date="2015" name="Nature">
        <title>Complex archaea that bridge the gap between prokaryotes and eukaryotes.</title>
        <authorList>
            <person name="Spang A."/>
            <person name="Saw J.H."/>
            <person name="Jorgensen S.L."/>
            <person name="Zaremba-Niedzwiedzka K."/>
            <person name="Martijn J."/>
            <person name="Lind A.E."/>
            <person name="van Eijk R."/>
            <person name="Schleper C."/>
            <person name="Guy L."/>
            <person name="Ettema T.J."/>
        </authorList>
    </citation>
    <scope>NUCLEOTIDE SEQUENCE</scope>
</reference>
<dbReference type="Pfam" id="PF23899">
    <property type="entry name" value="SU10_portal"/>
    <property type="match status" value="1"/>
</dbReference>
<evidence type="ECO:0008006" key="2">
    <source>
        <dbReference type="Google" id="ProtNLM"/>
    </source>
</evidence>
<comment type="caution">
    <text evidence="1">The sequence shown here is derived from an EMBL/GenBank/DDBJ whole genome shotgun (WGS) entry which is preliminary data.</text>
</comment>